<sequence length="63" mass="6834">HRLAGDLWGAWTARAVVAFKDVDFDAEPVTRQVRIADISEEIPKGGDAGRWGESVVALTLIEA</sequence>
<protein>
    <submittedName>
        <fullName evidence="1">Uncharacterized protein</fullName>
    </submittedName>
</protein>
<name>A0A6J4Q7X0_9BACT</name>
<reference evidence="1" key="1">
    <citation type="submission" date="2020-02" db="EMBL/GenBank/DDBJ databases">
        <authorList>
            <person name="Meier V. D."/>
        </authorList>
    </citation>
    <scope>NUCLEOTIDE SEQUENCE</scope>
    <source>
        <strain evidence="1">AVDCRST_MAG64</strain>
    </source>
</reference>
<proteinExistence type="predicted"/>
<organism evidence="1">
    <name type="scientific">uncultured Phycisphaerae bacterium</name>
    <dbReference type="NCBI Taxonomy" id="904963"/>
    <lineage>
        <taxon>Bacteria</taxon>
        <taxon>Pseudomonadati</taxon>
        <taxon>Planctomycetota</taxon>
        <taxon>Phycisphaerae</taxon>
        <taxon>environmental samples</taxon>
    </lineage>
</organism>
<evidence type="ECO:0000313" key="1">
    <source>
        <dbReference type="EMBL" id="CAA9433154.1"/>
    </source>
</evidence>
<accession>A0A6J4Q7X0</accession>
<feature type="non-terminal residue" evidence="1">
    <location>
        <position position="1"/>
    </location>
</feature>
<dbReference type="AlphaFoldDB" id="A0A6J4Q7X0"/>
<gene>
    <name evidence="1" type="ORF">AVDCRST_MAG64-3630</name>
</gene>
<dbReference type="EMBL" id="CADCUQ010000835">
    <property type="protein sequence ID" value="CAA9433154.1"/>
    <property type="molecule type" value="Genomic_DNA"/>
</dbReference>